<evidence type="ECO:0000313" key="4">
    <source>
        <dbReference type="EMBL" id="MFD1833958.1"/>
    </source>
</evidence>
<protein>
    <submittedName>
        <fullName evidence="4">DUF4129 domain-containing protein</fullName>
    </submittedName>
</protein>
<dbReference type="InterPro" id="IPR025403">
    <property type="entry name" value="TgpA-like_C"/>
</dbReference>
<comment type="caution">
    <text evidence="4">The sequence shown here is derived from an EMBL/GenBank/DDBJ whole genome shotgun (WGS) entry which is preliminary data.</text>
</comment>
<dbReference type="RefSeq" id="WP_343906352.1">
    <property type="nucleotide sequence ID" value="NZ_BAAAIS010000005.1"/>
</dbReference>
<organism evidence="4 5">
    <name type="scientific">Brachybacterium rhamnosum</name>
    <dbReference type="NCBI Taxonomy" id="173361"/>
    <lineage>
        <taxon>Bacteria</taxon>
        <taxon>Bacillati</taxon>
        <taxon>Actinomycetota</taxon>
        <taxon>Actinomycetes</taxon>
        <taxon>Micrococcales</taxon>
        <taxon>Dermabacteraceae</taxon>
        <taxon>Brachybacterium</taxon>
    </lineage>
</organism>
<sequence length="234" mass="25094">MTAPGRAPRRRALAPLLVLLGVLALAMLALGAGADRGTIALFDGQERTAPPPPAEGQAYEEPEWATEDQPTIPPPMDPMSRESFVRILVVLGVIAAALVALVAYRMWRLAPERLRGAGEVEDEEGFTTEQARDALAEARRSLSTVVSAHDAVIAAWLALERAIGRAGVSRAPSQTTLEYVVAVLGALALDAAALDELAGLYRRALFDPHPLVEADRDRALLLLERLESQLQEAP</sequence>
<feature type="domain" description="Protein-glutamine gamma-glutamyltransferase-like C-terminal" evidence="3">
    <location>
        <begin position="155"/>
        <end position="223"/>
    </location>
</feature>
<dbReference type="Pfam" id="PF13559">
    <property type="entry name" value="DUF4129"/>
    <property type="match status" value="1"/>
</dbReference>
<name>A0ABW4PX32_9MICO</name>
<gene>
    <name evidence="4" type="ORF">ACFSDA_02615</name>
</gene>
<reference evidence="5" key="1">
    <citation type="journal article" date="2019" name="Int. J. Syst. Evol. Microbiol.">
        <title>The Global Catalogue of Microorganisms (GCM) 10K type strain sequencing project: providing services to taxonomists for standard genome sequencing and annotation.</title>
        <authorList>
            <consortium name="The Broad Institute Genomics Platform"/>
            <consortium name="The Broad Institute Genome Sequencing Center for Infectious Disease"/>
            <person name="Wu L."/>
            <person name="Ma J."/>
        </authorList>
    </citation>
    <scope>NUCLEOTIDE SEQUENCE [LARGE SCALE GENOMIC DNA]</scope>
    <source>
        <strain evidence="5">JCM 11650</strain>
    </source>
</reference>
<dbReference type="Proteomes" id="UP001597280">
    <property type="component" value="Unassembled WGS sequence"/>
</dbReference>
<evidence type="ECO:0000313" key="5">
    <source>
        <dbReference type="Proteomes" id="UP001597280"/>
    </source>
</evidence>
<evidence type="ECO:0000259" key="3">
    <source>
        <dbReference type="Pfam" id="PF13559"/>
    </source>
</evidence>
<evidence type="ECO:0000256" key="1">
    <source>
        <dbReference type="SAM" id="MobiDB-lite"/>
    </source>
</evidence>
<keyword evidence="5" id="KW-1185">Reference proteome</keyword>
<feature type="transmembrane region" description="Helical" evidence="2">
    <location>
        <begin position="84"/>
        <end position="104"/>
    </location>
</feature>
<keyword evidence="2" id="KW-1133">Transmembrane helix</keyword>
<keyword evidence="2" id="KW-0812">Transmembrane</keyword>
<feature type="region of interest" description="Disordered" evidence="1">
    <location>
        <begin position="44"/>
        <end position="75"/>
    </location>
</feature>
<proteinExistence type="predicted"/>
<keyword evidence="2" id="KW-0472">Membrane</keyword>
<evidence type="ECO:0000256" key="2">
    <source>
        <dbReference type="SAM" id="Phobius"/>
    </source>
</evidence>
<accession>A0ABW4PX32</accession>
<dbReference type="EMBL" id="JBHUFL010000001">
    <property type="protein sequence ID" value="MFD1833958.1"/>
    <property type="molecule type" value="Genomic_DNA"/>
</dbReference>